<keyword evidence="7" id="KW-0520">NAD</keyword>
<dbReference type="PANTHER" id="PTHR23309">
    <property type="entry name" value="3-HYDROXYACYL-COA DEHYROGENASE"/>
    <property type="match status" value="1"/>
</dbReference>
<dbReference type="EMBL" id="BASZ01000004">
    <property type="protein sequence ID" value="GAD48632.1"/>
    <property type="molecule type" value="Genomic_DNA"/>
</dbReference>
<evidence type="ECO:0000256" key="11">
    <source>
        <dbReference type="ARBA" id="ARBA00023239"/>
    </source>
</evidence>
<dbReference type="FunFam" id="3.40.50.720:FF:000009">
    <property type="entry name" value="Fatty oxidation complex, alpha subunit"/>
    <property type="match status" value="1"/>
</dbReference>
<comment type="subcellular location">
    <subcellularLocation>
        <location evidence="1">Peroxisome</location>
    </subcellularLocation>
</comment>
<dbReference type="SUPFAM" id="SSF48179">
    <property type="entry name" value="6-phosphogluconate dehydrogenase C-terminal domain-like"/>
    <property type="match status" value="2"/>
</dbReference>
<dbReference type="GO" id="GO:0006635">
    <property type="term" value="P:fatty acid beta-oxidation"/>
    <property type="evidence" value="ECO:0007669"/>
    <property type="project" value="UniProtKB-UniPathway"/>
</dbReference>
<comment type="subunit">
    <text evidence="3">Monomer.</text>
</comment>
<comment type="catalytic activity">
    <reaction evidence="13">
        <text>a (3S)-3-hydroxyacyl-CoA + NAD(+) = a 3-oxoacyl-CoA + NADH + H(+)</text>
        <dbReference type="Rhea" id="RHEA:22432"/>
        <dbReference type="ChEBI" id="CHEBI:15378"/>
        <dbReference type="ChEBI" id="CHEBI:57318"/>
        <dbReference type="ChEBI" id="CHEBI:57540"/>
        <dbReference type="ChEBI" id="CHEBI:57945"/>
        <dbReference type="ChEBI" id="CHEBI:90726"/>
        <dbReference type="EC" id="1.1.1.35"/>
    </reaction>
</comment>
<dbReference type="InterPro" id="IPR036291">
    <property type="entry name" value="NAD(P)-bd_dom_sf"/>
</dbReference>
<evidence type="ECO:0000256" key="9">
    <source>
        <dbReference type="ARBA" id="ARBA00023140"/>
    </source>
</evidence>
<dbReference type="GO" id="GO:0016853">
    <property type="term" value="F:isomerase activity"/>
    <property type="evidence" value="ECO:0007669"/>
    <property type="project" value="UniProtKB-KW"/>
</dbReference>
<dbReference type="InterPro" id="IPR006176">
    <property type="entry name" value="3-OHacyl-CoA_DH_NAD-bd"/>
</dbReference>
<keyword evidence="17" id="KW-1185">Reference proteome</keyword>
<evidence type="ECO:0000256" key="7">
    <source>
        <dbReference type="ARBA" id="ARBA00023027"/>
    </source>
</evidence>
<dbReference type="Gene3D" id="1.10.1040.50">
    <property type="match status" value="1"/>
</dbReference>
<dbReference type="Proteomes" id="UP000016568">
    <property type="component" value="Unassembled WGS sequence"/>
</dbReference>
<evidence type="ECO:0000259" key="15">
    <source>
        <dbReference type="Pfam" id="PF02737"/>
    </source>
</evidence>
<protein>
    <submittedName>
        <fullName evidence="16">Putative fatty acid oxidation complex alpha subunit</fullName>
    </submittedName>
</protein>
<dbReference type="GO" id="GO:0070403">
    <property type="term" value="F:NAD+ binding"/>
    <property type="evidence" value="ECO:0007669"/>
    <property type="project" value="InterPro"/>
</dbReference>
<evidence type="ECO:0000256" key="3">
    <source>
        <dbReference type="ARBA" id="ARBA00011245"/>
    </source>
</evidence>
<evidence type="ECO:0000256" key="6">
    <source>
        <dbReference type="ARBA" id="ARBA00023002"/>
    </source>
</evidence>
<dbReference type="InterPro" id="IPR008927">
    <property type="entry name" value="6-PGluconate_DH-like_C_sf"/>
</dbReference>
<evidence type="ECO:0000256" key="8">
    <source>
        <dbReference type="ARBA" id="ARBA00023098"/>
    </source>
</evidence>
<dbReference type="RefSeq" id="WP_021689539.1">
    <property type="nucleotide sequence ID" value="NZ_BASZ01000004.1"/>
</dbReference>
<evidence type="ECO:0000256" key="12">
    <source>
        <dbReference type="ARBA" id="ARBA00023268"/>
    </source>
</evidence>
<dbReference type="InterPro" id="IPR029045">
    <property type="entry name" value="ClpP/crotonase-like_dom_sf"/>
</dbReference>
<keyword evidence="5" id="KW-0442">Lipid degradation</keyword>
<dbReference type="Pfam" id="PF02737">
    <property type="entry name" value="3HCDH_N"/>
    <property type="match status" value="1"/>
</dbReference>
<dbReference type="SUPFAM" id="SSF52096">
    <property type="entry name" value="ClpP/crotonase"/>
    <property type="match status" value="1"/>
</dbReference>
<organism evidence="16 17">
    <name type="scientific">Caenibius tardaugens NBRC 16725</name>
    <dbReference type="NCBI Taxonomy" id="1219035"/>
    <lineage>
        <taxon>Bacteria</taxon>
        <taxon>Pseudomonadati</taxon>
        <taxon>Pseudomonadota</taxon>
        <taxon>Alphaproteobacteria</taxon>
        <taxon>Sphingomonadales</taxon>
        <taxon>Erythrobacteraceae</taxon>
        <taxon>Caenibius</taxon>
    </lineage>
</organism>
<sequence>MGDVLTTRVVGNVGIVEIDSPPVNALSTDVRSAVIEGLRIHNADDAVAAIVLLCAGRTFFAGADIAEFDNLPIRQPDFDALMAAAESSAKPVVAAIHGTALGGGLELALSCNYRVAVSSAKLGLPEVNLGILPGAGGTQRLPRLVGAGVALDMILTGKPVGAAKAAEMGLIDQVVEDGKLEEAALAFAQDVIAQGAPLPKVRDKAVAGGLDDLEAVKATHKRQFKGFKAPGHIVQAVEAAITLPFDEGLRREKDLFGELLVSRESEAQRHVFFAQRLTAKVPDIGKDVPILPIRKVGVIGAGTMGGGITMNFLQAGIPVTLVEMKQEAIDRGIATIRKNYERTAAKGRMTTDQVEQLMGLITPALSLDALADVDLVVEAVFEEISIKKDIFGKLDAICRDGAILASNTSFLDLNDIASATKRPEWVVGLHFFSPANVMPLLEVVRGAHTSKEVIGTVMKLAGTIKKTPVLAGVCHGFIANRIMEHLIVQSQQMALEGVPLRTIDKVMNDYGFAMGPIAMLDLIGLDVLVHGAEGRTLMGDFVEAGRRGQKTGKGFYDYDADRKATLSDEAAKIITDFAAYAGIKSDPDQSDEAILKRLLYPVVNEGTKCIEEGIALRASDIDVAAILGYNWPVFTGGPMFWGDTIGAKVLLAGLQELEPRYGPAFKPSALLEKLAADGGEIAKL</sequence>
<dbReference type="UniPathway" id="UPA00659"/>
<feature type="domain" description="3-hydroxyacyl-CoA dehydrogenase NAD binding" evidence="15">
    <location>
        <begin position="295"/>
        <end position="471"/>
    </location>
</feature>
<dbReference type="GO" id="GO:0004300">
    <property type="term" value="F:enoyl-CoA hydratase activity"/>
    <property type="evidence" value="ECO:0007669"/>
    <property type="project" value="UniProtKB-ARBA"/>
</dbReference>
<dbReference type="CDD" id="cd06558">
    <property type="entry name" value="crotonase-like"/>
    <property type="match status" value="1"/>
</dbReference>
<evidence type="ECO:0000256" key="1">
    <source>
        <dbReference type="ARBA" id="ARBA00004275"/>
    </source>
</evidence>
<dbReference type="GO" id="GO:0003857">
    <property type="term" value="F:(3S)-3-hydroxyacyl-CoA dehydrogenase (NAD+) activity"/>
    <property type="evidence" value="ECO:0007669"/>
    <property type="project" value="UniProtKB-EC"/>
</dbReference>
<dbReference type="Pfam" id="PF00725">
    <property type="entry name" value="3HCDH"/>
    <property type="match status" value="2"/>
</dbReference>
<accession>U2YK38</accession>
<reference evidence="16 17" key="1">
    <citation type="submission" date="2013-09" db="EMBL/GenBank/DDBJ databases">
        <title>Whole genome shotgun sequence of Novosphingobium tardaugens NBRC 16725.</title>
        <authorList>
            <person name="Isaki S."/>
            <person name="Hosoyama A."/>
            <person name="Tsuchikane K."/>
            <person name="Katsumata H."/>
            <person name="Ando Y."/>
            <person name="Yamazaki S."/>
            <person name="Fujita N."/>
        </authorList>
    </citation>
    <scope>NUCLEOTIDE SEQUENCE [LARGE SCALE GENOMIC DNA]</scope>
    <source>
        <strain evidence="16 17">NBRC 16725</strain>
    </source>
</reference>
<keyword evidence="6" id="KW-0560">Oxidoreductase</keyword>
<dbReference type="AlphaFoldDB" id="U2YK38"/>
<dbReference type="PANTHER" id="PTHR23309:SF49">
    <property type="entry name" value="PEROXISOMAL BIFUNCTIONAL ENZYME"/>
    <property type="match status" value="1"/>
</dbReference>
<dbReference type="InterPro" id="IPR006108">
    <property type="entry name" value="3HC_DH_C"/>
</dbReference>
<dbReference type="Pfam" id="PF00378">
    <property type="entry name" value="ECH_1"/>
    <property type="match status" value="1"/>
</dbReference>
<feature type="domain" description="3-hydroxyacyl-CoA dehydrogenase C-terminal" evidence="14">
    <location>
        <begin position="476"/>
        <end position="558"/>
    </location>
</feature>
<keyword evidence="8" id="KW-0443">Lipid metabolism</keyword>
<keyword evidence="4" id="KW-0276">Fatty acid metabolism</keyword>
<evidence type="ECO:0000256" key="10">
    <source>
        <dbReference type="ARBA" id="ARBA00023235"/>
    </source>
</evidence>
<keyword evidence="9" id="KW-0576">Peroxisome</keyword>
<keyword evidence="10" id="KW-0413">Isomerase</keyword>
<evidence type="ECO:0000259" key="14">
    <source>
        <dbReference type="Pfam" id="PF00725"/>
    </source>
</evidence>
<dbReference type="Gene3D" id="3.40.50.720">
    <property type="entry name" value="NAD(P)-binding Rossmann-like Domain"/>
    <property type="match status" value="1"/>
</dbReference>
<dbReference type="Gene3D" id="3.90.226.10">
    <property type="entry name" value="2-enoyl-CoA Hydratase, Chain A, domain 1"/>
    <property type="match status" value="1"/>
</dbReference>
<evidence type="ECO:0000313" key="17">
    <source>
        <dbReference type="Proteomes" id="UP000016568"/>
    </source>
</evidence>
<keyword evidence="12" id="KW-0511">Multifunctional enzyme</keyword>
<evidence type="ECO:0000256" key="2">
    <source>
        <dbReference type="ARBA" id="ARBA00005005"/>
    </source>
</evidence>
<keyword evidence="11" id="KW-0456">Lyase</keyword>
<comment type="caution">
    <text evidence="16">The sequence shown here is derived from an EMBL/GenBank/DDBJ whole genome shotgun (WGS) entry which is preliminary data.</text>
</comment>
<proteinExistence type="predicted"/>
<evidence type="ECO:0000256" key="5">
    <source>
        <dbReference type="ARBA" id="ARBA00022963"/>
    </source>
</evidence>
<dbReference type="InterPro" id="IPR001753">
    <property type="entry name" value="Enoyl-CoA_hydra/iso"/>
</dbReference>
<evidence type="ECO:0000256" key="4">
    <source>
        <dbReference type="ARBA" id="ARBA00022832"/>
    </source>
</evidence>
<comment type="pathway">
    <text evidence="2">Lipid metabolism; fatty acid beta-oxidation.</text>
</comment>
<evidence type="ECO:0000313" key="16">
    <source>
        <dbReference type="EMBL" id="GAD48632.1"/>
    </source>
</evidence>
<evidence type="ECO:0000256" key="13">
    <source>
        <dbReference type="ARBA" id="ARBA00049556"/>
    </source>
</evidence>
<dbReference type="eggNOG" id="COG1024">
    <property type="taxonomic scope" value="Bacteria"/>
</dbReference>
<dbReference type="SUPFAM" id="SSF51735">
    <property type="entry name" value="NAD(P)-binding Rossmann-fold domains"/>
    <property type="match status" value="1"/>
</dbReference>
<name>U2YK38_9SPHN</name>
<feature type="domain" description="3-hydroxyacyl-CoA dehydrogenase C-terminal" evidence="14">
    <location>
        <begin position="594"/>
        <end position="678"/>
    </location>
</feature>
<gene>
    <name evidence="16" type="ORF">NT2_04_00430</name>
</gene>
<dbReference type="eggNOG" id="COG1250">
    <property type="taxonomic scope" value="Bacteria"/>
</dbReference>